<dbReference type="GO" id="GO:0004519">
    <property type="term" value="F:endonuclease activity"/>
    <property type="evidence" value="ECO:0007669"/>
    <property type="project" value="UniProtKB-KW"/>
</dbReference>
<keyword evidence="2" id="KW-0548">Nucleotidyltransferase</keyword>
<dbReference type="GO" id="GO:0016779">
    <property type="term" value="F:nucleotidyltransferase activity"/>
    <property type="evidence" value="ECO:0007669"/>
    <property type="project" value="UniProtKB-KW"/>
</dbReference>
<dbReference type="Ensembl" id="ENSCRFT00000007346.1">
    <property type="protein sequence ID" value="ENSCRFP00000007091.1"/>
    <property type="gene ID" value="ENSCRFG00000005599.1"/>
</dbReference>
<reference evidence="7" key="1">
    <citation type="submission" date="2025-08" db="UniProtKB">
        <authorList>
            <consortium name="Ensembl"/>
        </authorList>
    </citation>
    <scope>IDENTIFICATION</scope>
</reference>
<evidence type="ECO:0000256" key="5">
    <source>
        <dbReference type="ARBA" id="ARBA00022801"/>
    </source>
</evidence>
<proteinExistence type="predicted"/>
<keyword evidence="8" id="KW-1185">Reference proteome</keyword>
<evidence type="ECO:0000259" key="6">
    <source>
        <dbReference type="Pfam" id="PF18697"/>
    </source>
</evidence>
<dbReference type="AlphaFoldDB" id="A0A8C3X7H2"/>
<sequence length="74" mass="8777">NLKVSPYEDHICIKTWKPEPLQEHWEGPYLVLLTTRMAVKVEGIWIHCTQIKRGPDPEWAVENTRPLKRIPDFK</sequence>
<dbReference type="Gene3D" id="2.30.30.850">
    <property type="match status" value="1"/>
</dbReference>
<dbReference type="Pfam" id="PF18697">
    <property type="entry name" value="MLVIN_C"/>
    <property type="match status" value="1"/>
</dbReference>
<keyword evidence="1" id="KW-0808">Transferase</keyword>
<evidence type="ECO:0000256" key="4">
    <source>
        <dbReference type="ARBA" id="ARBA00022759"/>
    </source>
</evidence>
<dbReference type="Proteomes" id="UP000694396">
    <property type="component" value="Unplaced"/>
</dbReference>
<feature type="domain" description="Murine leukemia virus integrase C-terminal" evidence="6">
    <location>
        <begin position="9"/>
        <end position="53"/>
    </location>
</feature>
<evidence type="ECO:0000256" key="1">
    <source>
        <dbReference type="ARBA" id="ARBA00022679"/>
    </source>
</evidence>
<evidence type="ECO:0000256" key="3">
    <source>
        <dbReference type="ARBA" id="ARBA00022722"/>
    </source>
</evidence>
<accession>A0A8C3X7H2</accession>
<evidence type="ECO:0000313" key="7">
    <source>
        <dbReference type="Ensembl" id="ENSCRFP00000007091.1"/>
    </source>
</evidence>
<name>A0A8C3X7H2_9PASS</name>
<dbReference type="GO" id="GO:0016787">
    <property type="term" value="F:hydrolase activity"/>
    <property type="evidence" value="ECO:0007669"/>
    <property type="project" value="UniProtKB-KW"/>
</dbReference>
<keyword evidence="3" id="KW-0540">Nuclease</keyword>
<organism evidence="7 8">
    <name type="scientific">Cyanoderma ruficeps</name>
    <name type="common">rufous-capped babbler</name>
    <dbReference type="NCBI Taxonomy" id="181631"/>
    <lineage>
        <taxon>Eukaryota</taxon>
        <taxon>Metazoa</taxon>
        <taxon>Chordata</taxon>
        <taxon>Craniata</taxon>
        <taxon>Vertebrata</taxon>
        <taxon>Euteleostomi</taxon>
        <taxon>Archelosauria</taxon>
        <taxon>Archosauria</taxon>
        <taxon>Dinosauria</taxon>
        <taxon>Saurischia</taxon>
        <taxon>Theropoda</taxon>
        <taxon>Coelurosauria</taxon>
        <taxon>Aves</taxon>
        <taxon>Neognathae</taxon>
        <taxon>Neoaves</taxon>
        <taxon>Telluraves</taxon>
        <taxon>Australaves</taxon>
        <taxon>Passeriformes</taxon>
        <taxon>Sylvioidea</taxon>
        <taxon>Timaliidae</taxon>
        <taxon>Cyanoderma</taxon>
    </lineage>
</organism>
<dbReference type="InterPro" id="IPR040643">
    <property type="entry name" value="MLVIN_C"/>
</dbReference>
<evidence type="ECO:0000256" key="2">
    <source>
        <dbReference type="ARBA" id="ARBA00022695"/>
    </source>
</evidence>
<reference evidence="7" key="2">
    <citation type="submission" date="2025-09" db="UniProtKB">
        <authorList>
            <consortium name="Ensembl"/>
        </authorList>
    </citation>
    <scope>IDENTIFICATION</scope>
</reference>
<keyword evidence="4" id="KW-0255">Endonuclease</keyword>
<evidence type="ECO:0000313" key="8">
    <source>
        <dbReference type="Proteomes" id="UP000694396"/>
    </source>
</evidence>
<keyword evidence="5" id="KW-0378">Hydrolase</keyword>
<protein>
    <recommendedName>
        <fullName evidence="6">Murine leukemia virus integrase C-terminal domain-containing protein</fullName>
    </recommendedName>
</protein>